<evidence type="ECO:0000259" key="10">
    <source>
        <dbReference type="PROSITE" id="PS50968"/>
    </source>
</evidence>
<comment type="function">
    <text evidence="1 9">This protein is a component of the acetyl coenzyme A carboxylase complex; first, biotin carboxylase catalyzes the carboxylation of the carrier protein and then the transcarboxylase transfers the carboxyl group to form malonyl-CoA.</text>
</comment>
<keyword evidence="5 9" id="KW-0276">Fatty acid metabolism</keyword>
<dbReference type="InterPro" id="IPR001249">
    <property type="entry name" value="AcCoA_biotinCC"/>
</dbReference>
<comment type="caution">
    <text evidence="11">The sequence shown here is derived from an EMBL/GenBank/DDBJ whole genome shotgun (WGS) entry which is preliminary data.</text>
</comment>
<evidence type="ECO:0000256" key="1">
    <source>
        <dbReference type="ARBA" id="ARBA00003761"/>
    </source>
</evidence>
<evidence type="ECO:0000256" key="9">
    <source>
        <dbReference type="RuleBase" id="RU364072"/>
    </source>
</evidence>
<dbReference type="PRINTS" id="PR01071">
    <property type="entry name" value="ACOABIOTINCC"/>
</dbReference>
<dbReference type="Pfam" id="PF00364">
    <property type="entry name" value="Biotin_lipoyl"/>
    <property type="match status" value="1"/>
</dbReference>
<dbReference type="PANTHER" id="PTHR45266">
    <property type="entry name" value="OXALOACETATE DECARBOXYLASE ALPHA CHAIN"/>
    <property type="match status" value="1"/>
</dbReference>
<evidence type="ECO:0000256" key="6">
    <source>
        <dbReference type="ARBA" id="ARBA00023098"/>
    </source>
</evidence>
<name>A0ABW2KPD6_9PROT</name>
<dbReference type="GO" id="GO:0003989">
    <property type="term" value="F:acetyl-CoA carboxylase activity"/>
    <property type="evidence" value="ECO:0007669"/>
    <property type="project" value="UniProtKB-EC"/>
</dbReference>
<dbReference type="RefSeq" id="WP_377355896.1">
    <property type="nucleotide sequence ID" value="NZ_JBHTCM010000004.1"/>
</dbReference>
<keyword evidence="4 9" id="KW-0444">Lipid biosynthesis</keyword>
<dbReference type="PANTHER" id="PTHR45266:SF3">
    <property type="entry name" value="OXALOACETATE DECARBOXYLASE ALPHA CHAIN"/>
    <property type="match status" value="1"/>
</dbReference>
<dbReference type="PROSITE" id="PS00188">
    <property type="entry name" value="BIOTIN"/>
    <property type="match status" value="1"/>
</dbReference>
<gene>
    <name evidence="11" type="primary">accB</name>
    <name evidence="11" type="ORF">ACFQPS_01660</name>
</gene>
<sequence length="152" mass="15793">MSTFDLDSEFVRKLANLLEETGLTEIEYAEGDRRIRMTRQSLAAQTVVQAAPVVAAAAPAPAPAAPVPAAPPAAHPGALKSPMVGTAYAAPEPGAAPFVRQGDTVKAGQTVLIIEAMKVMNPIKAPKAGTVTQILVEDAQPVEFGEVLLVIE</sequence>
<dbReference type="Gene3D" id="2.40.50.100">
    <property type="match status" value="1"/>
</dbReference>
<dbReference type="InterPro" id="IPR001882">
    <property type="entry name" value="Biotin_BS"/>
</dbReference>
<evidence type="ECO:0000256" key="4">
    <source>
        <dbReference type="ARBA" id="ARBA00022516"/>
    </source>
</evidence>
<reference evidence="12" key="1">
    <citation type="journal article" date="2019" name="Int. J. Syst. Evol. Microbiol.">
        <title>The Global Catalogue of Microorganisms (GCM) 10K type strain sequencing project: providing services to taxonomists for standard genome sequencing and annotation.</title>
        <authorList>
            <consortium name="The Broad Institute Genomics Platform"/>
            <consortium name="The Broad Institute Genome Sequencing Center for Infectious Disease"/>
            <person name="Wu L."/>
            <person name="Ma J."/>
        </authorList>
    </citation>
    <scope>NUCLEOTIDE SEQUENCE [LARGE SCALE GENOMIC DNA]</scope>
    <source>
        <strain evidence="12">CGMCC 1.16275</strain>
    </source>
</reference>
<comment type="pathway">
    <text evidence="2 9">Lipid metabolism; fatty acid biosynthesis.</text>
</comment>
<dbReference type="CDD" id="cd06850">
    <property type="entry name" value="biotinyl_domain"/>
    <property type="match status" value="1"/>
</dbReference>
<evidence type="ECO:0000313" key="12">
    <source>
        <dbReference type="Proteomes" id="UP001596456"/>
    </source>
</evidence>
<evidence type="ECO:0000256" key="7">
    <source>
        <dbReference type="ARBA" id="ARBA00023160"/>
    </source>
</evidence>
<proteinExistence type="predicted"/>
<keyword evidence="11" id="KW-0436">Ligase</keyword>
<protein>
    <recommendedName>
        <fullName evidence="3 9">Biotin carboxyl carrier protein of acetyl-CoA carboxylase</fullName>
    </recommendedName>
</protein>
<evidence type="ECO:0000313" key="11">
    <source>
        <dbReference type="EMBL" id="MFC7331859.1"/>
    </source>
</evidence>
<keyword evidence="7 9" id="KW-0275">Fatty acid biosynthesis</keyword>
<dbReference type="Proteomes" id="UP001596456">
    <property type="component" value="Unassembled WGS sequence"/>
</dbReference>
<keyword evidence="8 9" id="KW-0092">Biotin</keyword>
<feature type="domain" description="Lipoyl-binding" evidence="10">
    <location>
        <begin position="76"/>
        <end position="152"/>
    </location>
</feature>
<dbReference type="EMBL" id="JBHTCM010000004">
    <property type="protein sequence ID" value="MFC7331859.1"/>
    <property type="molecule type" value="Genomic_DNA"/>
</dbReference>
<evidence type="ECO:0000256" key="8">
    <source>
        <dbReference type="ARBA" id="ARBA00023267"/>
    </source>
</evidence>
<accession>A0ABW2KPD6</accession>
<dbReference type="NCBIfam" id="TIGR00531">
    <property type="entry name" value="BCCP"/>
    <property type="match status" value="1"/>
</dbReference>
<dbReference type="SUPFAM" id="SSF51230">
    <property type="entry name" value="Single hybrid motif"/>
    <property type="match status" value="1"/>
</dbReference>
<dbReference type="InterPro" id="IPR050709">
    <property type="entry name" value="Biotin_Carboxyl_Carrier/Decarb"/>
</dbReference>
<keyword evidence="6 9" id="KW-0443">Lipid metabolism</keyword>
<dbReference type="InterPro" id="IPR011053">
    <property type="entry name" value="Single_hybrid_motif"/>
</dbReference>
<keyword evidence="12" id="KW-1185">Reference proteome</keyword>
<evidence type="ECO:0000256" key="5">
    <source>
        <dbReference type="ARBA" id="ARBA00022832"/>
    </source>
</evidence>
<dbReference type="PROSITE" id="PS50968">
    <property type="entry name" value="BIOTINYL_LIPOYL"/>
    <property type="match status" value="1"/>
</dbReference>
<evidence type="ECO:0000256" key="2">
    <source>
        <dbReference type="ARBA" id="ARBA00005194"/>
    </source>
</evidence>
<evidence type="ECO:0000256" key="3">
    <source>
        <dbReference type="ARBA" id="ARBA00017562"/>
    </source>
</evidence>
<organism evidence="11 12">
    <name type="scientific">Rhodocista pekingensis</name>
    <dbReference type="NCBI Taxonomy" id="201185"/>
    <lineage>
        <taxon>Bacteria</taxon>
        <taxon>Pseudomonadati</taxon>
        <taxon>Pseudomonadota</taxon>
        <taxon>Alphaproteobacteria</taxon>
        <taxon>Rhodospirillales</taxon>
        <taxon>Azospirillaceae</taxon>
        <taxon>Rhodocista</taxon>
    </lineage>
</organism>
<dbReference type="InterPro" id="IPR000089">
    <property type="entry name" value="Biotin_lipoyl"/>
</dbReference>